<comment type="function">
    <text evidence="8">Required for endonucleolytic cleavage during polyadenylation-dependent pre-mRNA 3'-end formation.</text>
</comment>
<keyword evidence="13" id="KW-1185">Reference proteome</keyword>
<comment type="subcellular location">
    <subcellularLocation>
        <location evidence="1 8">Nucleus</location>
    </subcellularLocation>
</comment>
<reference evidence="13" key="1">
    <citation type="submission" date="2016-05" db="EMBL/GenBank/DDBJ databases">
        <title>Comparative genomics of biotechnologically important yeasts.</title>
        <authorList>
            <consortium name="DOE Joint Genome Institute"/>
            <person name="Riley R."/>
            <person name="Haridas S."/>
            <person name="Wolfe K.H."/>
            <person name="Lopes M.R."/>
            <person name="Hittinger C.T."/>
            <person name="Goker M."/>
            <person name="Salamov A."/>
            <person name="Wisecaver J."/>
            <person name="Long T.M."/>
            <person name="Aerts A.L."/>
            <person name="Barry K."/>
            <person name="Choi C."/>
            <person name="Clum A."/>
            <person name="Coughlan A.Y."/>
            <person name="Deshpande S."/>
            <person name="Douglass A.P."/>
            <person name="Hanson S.J."/>
            <person name="Klenk H.-P."/>
            <person name="Labutti K."/>
            <person name="Lapidus A."/>
            <person name="Lindquist E."/>
            <person name="Lipzen A."/>
            <person name="Meier-Kolthoff J.P."/>
            <person name="Ohm R.A."/>
            <person name="Otillar R.P."/>
            <person name="Pangilinan J."/>
            <person name="Peng Y."/>
            <person name="Rokas A."/>
            <person name="Rosa C.A."/>
            <person name="Scheuner C."/>
            <person name="Sibirny A.A."/>
            <person name="Slot J.C."/>
            <person name="Stielow J.B."/>
            <person name="Sun H."/>
            <person name="Kurtzman C.P."/>
            <person name="Blackwell M."/>
            <person name="Grigoriev I.V."/>
            <person name="Jeffries T.W."/>
        </authorList>
    </citation>
    <scope>NUCLEOTIDE SEQUENCE [LARGE SCALE GENOMIC DNA]</scope>
    <source>
        <strain evidence="13">NRRL Y-17324</strain>
    </source>
</reference>
<feature type="binding site" evidence="8">
    <location>
        <position position="67"/>
    </location>
    <ligand>
        <name>ATP</name>
        <dbReference type="ChEBI" id="CHEBI:30616"/>
    </ligand>
</feature>
<feature type="binding site" evidence="8">
    <location>
        <position position="28"/>
    </location>
    <ligand>
        <name>ATP</name>
        <dbReference type="ChEBI" id="CHEBI:30616"/>
    </ligand>
</feature>
<dbReference type="InterPro" id="IPR010655">
    <property type="entry name" value="Clp1_C"/>
</dbReference>
<dbReference type="STRING" id="984487.A0A1E4SPQ0"/>
<feature type="domain" description="Clp1 P-loop" evidence="11">
    <location>
        <begin position="146"/>
        <end position="349"/>
    </location>
</feature>
<dbReference type="PANTHER" id="PTHR12755:SF6">
    <property type="entry name" value="POLYRIBONUCLEOTIDE 5'-HYDROXYL-KINASE CLP1"/>
    <property type="match status" value="1"/>
</dbReference>
<keyword evidence="4 8" id="KW-0507">mRNA processing</keyword>
<evidence type="ECO:0000256" key="1">
    <source>
        <dbReference type="ARBA" id="ARBA00004123"/>
    </source>
</evidence>
<keyword evidence="7 8" id="KW-0539">Nucleus</keyword>
<dbReference type="InterPro" id="IPR028606">
    <property type="entry name" value="Clp1"/>
</dbReference>
<dbReference type="Pfam" id="PF16573">
    <property type="entry name" value="CLP1_N"/>
    <property type="match status" value="1"/>
</dbReference>
<dbReference type="GO" id="GO:0005849">
    <property type="term" value="C:mRNA cleavage factor complex"/>
    <property type="evidence" value="ECO:0007669"/>
    <property type="project" value="UniProtKB-UniRule"/>
</dbReference>
<dbReference type="GeneID" id="30983242"/>
<feature type="domain" description="Clp1 N-terminal" evidence="10">
    <location>
        <begin position="23"/>
        <end position="124"/>
    </location>
</feature>
<dbReference type="GO" id="GO:0003723">
    <property type="term" value="F:RNA binding"/>
    <property type="evidence" value="ECO:0007669"/>
    <property type="project" value="EnsemblFungi"/>
</dbReference>
<sequence>MSLPGFGTSISPEESAVTSSIDIPAFSEWRIEVPFRTYFKFKVIKGVAEIFGTELPLNVEIQFCGVKYAIYAPLSEGCTIEYATTPNKENMTNEVDDVVEYLSEETVMKKYINLHLGLEGLRQQISDHNIINSQKAKNGPRVLILGGKCTGKTALAKILSSYALKMDSTPILVNLNPRDGVFALPGSITATPVSDSFDLECAGGWGFSTTSGTLYHNPKQPIVKNVGFVNFDDNLDLYKYQISKLGLTVMSRVEEDPKIKSSGIIIDTPPLAIKDISLIENIISDFEVNVIVVIGNERLSIDLKKKFKHKLSSAQLDIVKVPRSEGAVEVDESFVRRVQEETIKEYFHGNYKTRLSPFKTELEVRDYSIYKGILSLDLASTLAFLPAGDSYTADGEGDNDKQEENSLDKYYSLLSEPSPSNLDNSILAVTQLAQKNMLTKDLLNTSVLGYVHISKYDDTKGKLRVLLPFPGAFPRNVLISTHIGFSD</sequence>
<dbReference type="InterPro" id="IPR045116">
    <property type="entry name" value="Clp1/Grc3"/>
</dbReference>
<dbReference type="Gene3D" id="2.40.30.330">
    <property type="entry name" value="Pre-mRNA cleavage complex subunit Clp1, C-terminal domain"/>
    <property type="match status" value="1"/>
</dbReference>
<evidence type="ECO:0000313" key="12">
    <source>
        <dbReference type="EMBL" id="ODV81501.1"/>
    </source>
</evidence>
<dbReference type="InterPro" id="IPR038239">
    <property type="entry name" value="Clp1_N_sf"/>
</dbReference>
<evidence type="ECO:0000256" key="6">
    <source>
        <dbReference type="ARBA" id="ARBA00022840"/>
    </source>
</evidence>
<feature type="domain" description="Clp1 C-terminal" evidence="9">
    <location>
        <begin position="355"/>
        <end position="487"/>
    </location>
</feature>
<evidence type="ECO:0000256" key="8">
    <source>
        <dbReference type="HAMAP-Rule" id="MF_03035"/>
    </source>
</evidence>
<dbReference type="InterPro" id="IPR032319">
    <property type="entry name" value="CLP1_P"/>
</dbReference>
<dbReference type="GO" id="GO:0051731">
    <property type="term" value="F:polynucleotide 5'-hydroxyl-kinase activity"/>
    <property type="evidence" value="ECO:0007669"/>
    <property type="project" value="InterPro"/>
</dbReference>
<evidence type="ECO:0000259" key="11">
    <source>
        <dbReference type="Pfam" id="PF16575"/>
    </source>
</evidence>
<evidence type="ECO:0000259" key="10">
    <source>
        <dbReference type="Pfam" id="PF16573"/>
    </source>
</evidence>
<dbReference type="InterPro" id="IPR027417">
    <property type="entry name" value="P-loop_NTPase"/>
</dbReference>
<gene>
    <name evidence="8" type="primary">CLP1</name>
    <name evidence="12" type="ORF">CANTADRAFT_44426</name>
</gene>
<dbReference type="Proteomes" id="UP000094285">
    <property type="component" value="Unassembled WGS sequence"/>
</dbReference>
<dbReference type="PANTHER" id="PTHR12755">
    <property type="entry name" value="CLEAVAGE/POLYADENYLATION FACTOR IA SUBUNIT CLP1P"/>
    <property type="match status" value="1"/>
</dbReference>
<dbReference type="RefSeq" id="XP_020066623.1">
    <property type="nucleotide sequence ID" value="XM_020209106.1"/>
</dbReference>
<proteinExistence type="inferred from homology"/>
<dbReference type="HAMAP" id="MF_03035">
    <property type="entry name" value="Clp1"/>
    <property type="match status" value="1"/>
</dbReference>
<dbReference type="GO" id="GO:0031124">
    <property type="term" value="P:mRNA 3'-end processing"/>
    <property type="evidence" value="ECO:0007669"/>
    <property type="project" value="UniProtKB-UniRule"/>
</dbReference>
<comment type="similarity">
    <text evidence="8">Belongs to the Clp1 family. Clp1 subfamily.</text>
</comment>
<dbReference type="EMBL" id="KV453909">
    <property type="protein sequence ID" value="ODV81501.1"/>
    <property type="molecule type" value="Genomic_DNA"/>
</dbReference>
<evidence type="ECO:0000259" key="9">
    <source>
        <dbReference type="Pfam" id="PF06807"/>
    </source>
</evidence>
<dbReference type="InterPro" id="IPR032324">
    <property type="entry name" value="Clp1_N"/>
</dbReference>
<keyword evidence="5 8" id="KW-0547">Nucleotide-binding</keyword>
<feature type="binding site" evidence="8">
    <location>
        <begin position="149"/>
        <end position="154"/>
    </location>
    <ligand>
        <name>ATP</name>
        <dbReference type="ChEBI" id="CHEBI:30616"/>
    </ligand>
</feature>
<protein>
    <recommendedName>
        <fullName evidence="3">Polynucleotide 5'-hydroxyl-kinase GRC3</fullName>
    </recommendedName>
    <alternativeName>
        <fullName evidence="2">Polynucleotide 5'-hydroxyl-kinase grc3</fullName>
    </alternativeName>
</protein>
<dbReference type="Pfam" id="PF06807">
    <property type="entry name" value="Clp1"/>
    <property type="match status" value="1"/>
</dbReference>
<evidence type="ECO:0000256" key="3">
    <source>
        <dbReference type="ARBA" id="ARBA00019824"/>
    </source>
</evidence>
<evidence type="ECO:0000256" key="2">
    <source>
        <dbReference type="ARBA" id="ARBA00018706"/>
    </source>
</evidence>
<evidence type="ECO:0000256" key="5">
    <source>
        <dbReference type="ARBA" id="ARBA00022741"/>
    </source>
</evidence>
<evidence type="ECO:0000256" key="7">
    <source>
        <dbReference type="ARBA" id="ARBA00023242"/>
    </source>
</evidence>
<evidence type="ECO:0000256" key="4">
    <source>
        <dbReference type="ARBA" id="ARBA00022664"/>
    </source>
</evidence>
<keyword evidence="6 8" id="KW-0067">ATP-binding</keyword>
<dbReference type="Gene3D" id="2.60.120.1030">
    <property type="entry name" value="Clp1, DNA binding domain"/>
    <property type="match status" value="1"/>
</dbReference>
<dbReference type="InterPro" id="IPR038238">
    <property type="entry name" value="Clp1_C_sf"/>
</dbReference>
<dbReference type="AlphaFoldDB" id="A0A1E4SPQ0"/>
<name>A0A1E4SPQ0_9ASCO</name>
<accession>A0A1E4SPQ0</accession>
<dbReference type="Gene3D" id="3.40.50.300">
    <property type="entry name" value="P-loop containing nucleotide triphosphate hydrolases"/>
    <property type="match status" value="1"/>
</dbReference>
<organism evidence="12 13">
    <name type="scientific">Suhomyces tanzawaensis NRRL Y-17324</name>
    <dbReference type="NCBI Taxonomy" id="984487"/>
    <lineage>
        <taxon>Eukaryota</taxon>
        <taxon>Fungi</taxon>
        <taxon>Dikarya</taxon>
        <taxon>Ascomycota</taxon>
        <taxon>Saccharomycotina</taxon>
        <taxon>Pichiomycetes</taxon>
        <taxon>Debaryomycetaceae</taxon>
        <taxon>Suhomyces</taxon>
    </lineage>
</organism>
<dbReference type="GO" id="GO:0006388">
    <property type="term" value="P:tRNA splicing, via endonucleolytic cleavage and ligation"/>
    <property type="evidence" value="ECO:0007669"/>
    <property type="project" value="TreeGrafter"/>
</dbReference>
<dbReference type="GO" id="GO:0005524">
    <property type="term" value="F:ATP binding"/>
    <property type="evidence" value="ECO:0007669"/>
    <property type="project" value="UniProtKB-UniRule"/>
</dbReference>
<comment type="subunit">
    <text evidence="8">Component of a pre-mRNA cleavage factor complex. Interacts directly with PCF11.</text>
</comment>
<dbReference type="Pfam" id="PF16575">
    <property type="entry name" value="CLP1_P"/>
    <property type="match status" value="1"/>
</dbReference>
<dbReference type="OrthoDB" id="258143at2759"/>
<evidence type="ECO:0000313" key="13">
    <source>
        <dbReference type="Proteomes" id="UP000094285"/>
    </source>
</evidence>